<dbReference type="Gene3D" id="3.40.50.1820">
    <property type="entry name" value="alpha/beta hydrolase"/>
    <property type="match status" value="1"/>
</dbReference>
<gene>
    <name evidence="3" type="ORF">LMG32289_01401</name>
</gene>
<dbReference type="Proteomes" id="UP000706525">
    <property type="component" value="Unassembled WGS sequence"/>
</dbReference>
<organism evidence="3 4">
    <name type="scientific">Cupriavidus pampae</name>
    <dbReference type="NCBI Taxonomy" id="659251"/>
    <lineage>
        <taxon>Bacteria</taxon>
        <taxon>Pseudomonadati</taxon>
        <taxon>Pseudomonadota</taxon>
        <taxon>Betaproteobacteria</taxon>
        <taxon>Burkholderiales</taxon>
        <taxon>Burkholderiaceae</taxon>
        <taxon>Cupriavidus</taxon>
    </lineage>
</organism>
<dbReference type="PANTHER" id="PTHR40841">
    <property type="entry name" value="SIDEROPHORE TRIACETYLFUSARININE C ESTERASE"/>
    <property type="match status" value="1"/>
</dbReference>
<dbReference type="PANTHER" id="PTHR40841:SF2">
    <property type="entry name" value="SIDEROPHORE-DEGRADING ESTERASE (EUROFUNG)"/>
    <property type="match status" value="1"/>
</dbReference>
<evidence type="ECO:0000313" key="4">
    <source>
        <dbReference type="Proteomes" id="UP000706525"/>
    </source>
</evidence>
<evidence type="ECO:0008006" key="5">
    <source>
        <dbReference type="Google" id="ProtNLM"/>
    </source>
</evidence>
<protein>
    <recommendedName>
        <fullName evidence="5">Alpha/beta hydrolase</fullName>
    </recommendedName>
</protein>
<dbReference type="InterPro" id="IPR052558">
    <property type="entry name" value="Siderophore_Hydrolase_D"/>
</dbReference>
<reference evidence="3 4" key="1">
    <citation type="submission" date="2021-08" db="EMBL/GenBank/DDBJ databases">
        <authorList>
            <person name="Peeters C."/>
        </authorList>
    </citation>
    <scope>NUCLEOTIDE SEQUENCE [LARGE SCALE GENOMIC DNA]</scope>
    <source>
        <strain evidence="3 4">LMG 32289</strain>
    </source>
</reference>
<keyword evidence="4" id="KW-1185">Reference proteome</keyword>
<keyword evidence="2" id="KW-0378">Hydrolase</keyword>
<sequence length="297" mass="32346">MEILEKRQDALIAGSEVWLVRPQHIDDVLRVCVTANRVPPAGERGALVIATDAELSAGSLISTIRSCAVGLDLPLIYGASVGYPIDANPPFVIKRNRDLTTSWPAFEPVTPALFGMAGMAPTGGADAFLAFLADELKPALAEAFPIDPDQATLTGQSFGGLFVLYALLHRPDAFRRYLAVSPSLWWHDHALLDVAARIVEENPAPAARVYMCVGELEHRARFAQQFGAPMPDAIKDVVQTALGSVDMPGDMFVMKQILQRWQNDGFSVEAHMYPEESHESIMGAAFSRGLRRLHGTL</sequence>
<dbReference type="Pfam" id="PF00756">
    <property type="entry name" value="Esterase"/>
    <property type="match status" value="1"/>
</dbReference>
<name>A0ABN7Y2D4_9BURK</name>
<evidence type="ECO:0000256" key="2">
    <source>
        <dbReference type="ARBA" id="ARBA00022801"/>
    </source>
</evidence>
<dbReference type="SUPFAM" id="SSF53474">
    <property type="entry name" value="alpha/beta-Hydrolases"/>
    <property type="match status" value="1"/>
</dbReference>
<accession>A0ABN7Y2D4</accession>
<dbReference type="EMBL" id="CAJZAG010000002">
    <property type="protein sequence ID" value="CAG9167483.1"/>
    <property type="molecule type" value="Genomic_DNA"/>
</dbReference>
<dbReference type="InterPro" id="IPR029058">
    <property type="entry name" value="AB_hydrolase_fold"/>
</dbReference>
<evidence type="ECO:0000313" key="3">
    <source>
        <dbReference type="EMBL" id="CAG9167483.1"/>
    </source>
</evidence>
<dbReference type="RefSeq" id="WP_223983699.1">
    <property type="nucleotide sequence ID" value="NZ_CAJZAG010000002.1"/>
</dbReference>
<dbReference type="InterPro" id="IPR000801">
    <property type="entry name" value="Esterase-like"/>
</dbReference>
<proteinExistence type="inferred from homology"/>
<comment type="caution">
    <text evidence="3">The sequence shown here is derived from an EMBL/GenBank/DDBJ whole genome shotgun (WGS) entry which is preliminary data.</text>
</comment>
<comment type="similarity">
    <text evidence="1">Belongs to the esterase D family.</text>
</comment>
<evidence type="ECO:0000256" key="1">
    <source>
        <dbReference type="ARBA" id="ARBA00005622"/>
    </source>
</evidence>